<gene>
    <name evidence="2" type="ORF">BaOVIS_024980</name>
</gene>
<dbReference type="EMBL" id="BLIY01000017">
    <property type="protein sequence ID" value="GFE55094.1"/>
    <property type="molecule type" value="Genomic_DNA"/>
</dbReference>
<keyword evidence="3" id="KW-1185">Reference proteome</keyword>
<comment type="caution">
    <text evidence="2">The sequence shown here is derived from an EMBL/GenBank/DDBJ whole genome shotgun (WGS) entry which is preliminary data.</text>
</comment>
<reference evidence="2" key="1">
    <citation type="submission" date="2019-12" db="EMBL/GenBank/DDBJ databases">
        <title>Genome sequence of Babesia ovis.</title>
        <authorList>
            <person name="Yamagishi J."/>
            <person name="Sevinc F."/>
            <person name="Xuan X."/>
        </authorList>
    </citation>
    <scope>NUCLEOTIDE SEQUENCE</scope>
    <source>
        <strain evidence="2">Selcuk</strain>
    </source>
</reference>
<organism evidence="2 3">
    <name type="scientific">Babesia ovis</name>
    <dbReference type="NCBI Taxonomy" id="5869"/>
    <lineage>
        <taxon>Eukaryota</taxon>
        <taxon>Sar</taxon>
        <taxon>Alveolata</taxon>
        <taxon>Apicomplexa</taxon>
        <taxon>Aconoidasida</taxon>
        <taxon>Piroplasmida</taxon>
        <taxon>Babesiidae</taxon>
        <taxon>Babesia</taxon>
    </lineage>
</organism>
<dbReference type="InterPro" id="IPR013584">
    <property type="entry name" value="RAP"/>
</dbReference>
<dbReference type="AlphaFoldDB" id="A0A9W5WVP9"/>
<evidence type="ECO:0000313" key="3">
    <source>
        <dbReference type="Proteomes" id="UP001057455"/>
    </source>
</evidence>
<sequence>MHLSWVRRSLGLPEVTRLRALLSQGVGGDTKTFGALLQKCHQQLSPPESVRAAAIIAEINRKECGDALNQNKWTELRAMLSAGIRAKLYALTEPGELCSVTIGAFMHGVGSNELMRDFTGRLEPLFPQIRGQTLTQVCDTLVALHRAGYRVVPICCKMFAHIAARGTQSELTPNNYVALVRCMTQTGAGNEALGIRVGQGLKSVLTSGKMTPEEAGDLLVTYSSNMYDSVFIRHRLIEVALKAEDVPMEVLARCMLTGVFPTRNIKQIDELVSINIEALDGATTSRIISGYAALRYKPSEVVGKLLGRMRIVLQELNSLTSVVNLINGLSMLNINDGDIVAYSVNYIKNNEVNVTANELKNISKYILSLFNFGVEETIVYTRVINEVMRLDCSLDSAGHNVLQLAALSLCKLKPELFNNLGVATQQYLLEVASRLSVEPVNIRDSDMQIEVAKTATFVSYTLYKEVNVGPLLVDFVRQVGDDEIASLRKTNTRRPRDRDIREERMLAEKLKHCAVVILADCRQQFYRNSRERTTESQMQLDLLRGLGFTCVTVPYWEWEELTSWADKRVYIENILNQTKQVIL</sequence>
<dbReference type="OrthoDB" id="365411at2759"/>
<dbReference type="Pfam" id="PF08373">
    <property type="entry name" value="RAP"/>
    <property type="match status" value="1"/>
</dbReference>
<dbReference type="Proteomes" id="UP001057455">
    <property type="component" value="Unassembled WGS sequence"/>
</dbReference>
<feature type="domain" description="RAP" evidence="1">
    <location>
        <begin position="515"/>
        <end position="573"/>
    </location>
</feature>
<accession>A0A9W5WVP9</accession>
<evidence type="ECO:0000313" key="2">
    <source>
        <dbReference type="EMBL" id="GFE55094.1"/>
    </source>
</evidence>
<proteinExistence type="predicted"/>
<protein>
    <submittedName>
        <fullName evidence="2">RAP domain-containing, putative</fullName>
    </submittedName>
</protein>
<name>A0A9W5WVP9_BABOV</name>
<dbReference type="SMART" id="SM00952">
    <property type="entry name" value="RAP"/>
    <property type="match status" value="1"/>
</dbReference>
<evidence type="ECO:0000259" key="1">
    <source>
        <dbReference type="PROSITE" id="PS51286"/>
    </source>
</evidence>
<dbReference type="PROSITE" id="PS51286">
    <property type="entry name" value="RAP"/>
    <property type="match status" value="1"/>
</dbReference>